<dbReference type="RefSeq" id="YP_009116978.1">
    <property type="nucleotide sequence ID" value="NC_026268.1"/>
</dbReference>
<dbReference type="Pfam" id="PF25303">
    <property type="entry name" value="DUF7879"/>
    <property type="match status" value="1"/>
</dbReference>
<organism evidence="1 2">
    <name type="scientific">Pseudoplusia includens SNPV IE</name>
    <dbReference type="NCBI Taxonomy" id="1592335"/>
    <lineage>
        <taxon>Viruses</taxon>
        <taxon>Viruses incertae sedis</taxon>
        <taxon>Naldaviricetes</taxon>
        <taxon>Lefavirales</taxon>
        <taxon>Baculoviridae</taxon>
        <taxon>Alphabaculovirus</taxon>
        <taxon>Alphabaculovirus chrincludentis</taxon>
        <taxon>Alphabaculovirus alterchrincludentis</taxon>
    </lineage>
</organism>
<reference evidence="1 2" key="2">
    <citation type="journal article" date="2015" name="BMC Genomics">
        <title>The genome sequence of Pseudoplusia includens single nucleopolyhedrovirus and an analysis of p26 gene evolution in the baculoviruses.</title>
        <authorList>
            <person name="Craveiro S.R."/>
            <person name="Inglis P.W."/>
            <person name="Togawa R.C."/>
            <person name="Grynberg P."/>
            <person name="Melo F.L."/>
            <person name="Ribeiro Z.M.A."/>
            <person name="Ribeiro B.M."/>
            <person name="Bao S.N."/>
            <person name="Castro M.E.B."/>
        </authorList>
    </citation>
    <scope>NUCLEOTIDE SEQUENCE [LARGE SCALE GENOMIC DNA]</scope>
</reference>
<dbReference type="OrthoDB" id="31197at10239"/>
<accession>A0A0B5A188</accession>
<protein>
    <submittedName>
        <fullName evidence="1">Uncharacterized protein</fullName>
    </submittedName>
</protein>
<name>A0A0B5A188_9ABAC</name>
<dbReference type="EMBL" id="KJ631622">
    <property type="protein sequence ID" value="AJD80755.1"/>
    <property type="molecule type" value="Genomic_DNA"/>
</dbReference>
<dbReference type="GeneID" id="22974432"/>
<dbReference type="InterPro" id="IPR057201">
    <property type="entry name" value="DUF7879"/>
</dbReference>
<reference evidence="1 2" key="1">
    <citation type="journal article" date="2013" name="J. Invertebr. Pathol.">
        <title>Pseudoplusia includens single nucleopolyhedrovirus: genetic diversity, phylogeny and hypervariability of the pif-2 gene.</title>
        <authorList>
            <person name="Craveiro S.R."/>
            <person name="Melo F.L."/>
            <person name="Ribeiro Z.M."/>
            <person name="Ribeiro B.M."/>
            <person name="Bao S.N."/>
            <person name="Inglis P.W."/>
            <person name="Castro M.E."/>
        </authorList>
    </citation>
    <scope>NUCLEOTIDE SEQUENCE [LARGE SCALE GENOMIC DNA]</scope>
</reference>
<proteinExistence type="predicted"/>
<dbReference type="Proteomes" id="UP000203835">
    <property type="component" value="Segment"/>
</dbReference>
<gene>
    <name evidence="1" type="primary">ORF-65</name>
</gene>
<keyword evidence="2" id="KW-1185">Reference proteome</keyword>
<sequence length="248" mass="28996">MSSRTKSSNSNISLLPKIRYLALEKLFGFKPTRIPPPPGSSRRDHLEFRPDPLQYTYIPYVMHENNKTMIIQDGDLFKHLKNHMCKYIALYSGIQVVFNTKKHAAGIKLTAKRTLSDMCILVIWQALSRNQCVKFDSLHSAQKIRDKIFSLNLPNSLRMQNFFSVLPNHSVILEETRQVTRLQTCRNNHTRASVVGNLYEDFFCWTCGVDLFENYVPFVLDVESIVRKRNNKIKCKKFLFNHLHWVEC</sequence>
<evidence type="ECO:0000313" key="1">
    <source>
        <dbReference type="EMBL" id="AJD80755.1"/>
    </source>
</evidence>
<evidence type="ECO:0000313" key="2">
    <source>
        <dbReference type="Proteomes" id="UP000203835"/>
    </source>
</evidence>
<dbReference type="KEGG" id="vg:22974432"/>